<comment type="caution">
    <text evidence="4">The sequence shown here is derived from an EMBL/GenBank/DDBJ whole genome shotgun (WGS) entry which is preliminary data.</text>
</comment>
<gene>
    <name evidence="4" type="ORF">FB557_1874</name>
</gene>
<keyword evidence="2" id="KW-1133">Transmembrane helix</keyword>
<dbReference type="RefSeq" id="WP_144857331.1">
    <property type="nucleotide sequence ID" value="NZ_BAAAYT010000005.1"/>
</dbReference>
<feature type="transmembrane region" description="Helical" evidence="2">
    <location>
        <begin position="31"/>
        <end position="49"/>
    </location>
</feature>
<evidence type="ECO:0000256" key="2">
    <source>
        <dbReference type="SAM" id="Phobius"/>
    </source>
</evidence>
<proteinExistence type="predicted"/>
<dbReference type="Proteomes" id="UP000315628">
    <property type="component" value="Unassembled WGS sequence"/>
</dbReference>
<dbReference type="EMBL" id="VIUW01000003">
    <property type="protein sequence ID" value="TWD14464.1"/>
    <property type="molecule type" value="Genomic_DNA"/>
</dbReference>
<organism evidence="4 5">
    <name type="scientific">Marihabitans asiaticum</name>
    <dbReference type="NCBI Taxonomy" id="415218"/>
    <lineage>
        <taxon>Bacteria</taxon>
        <taxon>Bacillati</taxon>
        <taxon>Actinomycetota</taxon>
        <taxon>Actinomycetes</taxon>
        <taxon>Micrococcales</taxon>
        <taxon>Intrasporangiaceae</taxon>
        <taxon>Marihabitans</taxon>
    </lineage>
</organism>
<dbReference type="Gene3D" id="3.10.620.30">
    <property type="match status" value="1"/>
</dbReference>
<dbReference type="InterPro" id="IPR002931">
    <property type="entry name" value="Transglutaminase-like"/>
</dbReference>
<evidence type="ECO:0000313" key="4">
    <source>
        <dbReference type="EMBL" id="TWD14464.1"/>
    </source>
</evidence>
<feature type="region of interest" description="Disordered" evidence="1">
    <location>
        <begin position="248"/>
        <end position="292"/>
    </location>
</feature>
<dbReference type="AlphaFoldDB" id="A0A560WA07"/>
<feature type="transmembrane region" description="Helical" evidence="2">
    <location>
        <begin position="215"/>
        <end position="233"/>
    </location>
</feature>
<dbReference type="SMART" id="SM00460">
    <property type="entry name" value="TGc"/>
    <property type="match status" value="1"/>
</dbReference>
<evidence type="ECO:0000313" key="5">
    <source>
        <dbReference type="Proteomes" id="UP000315628"/>
    </source>
</evidence>
<reference evidence="4 5" key="1">
    <citation type="submission" date="2019-06" db="EMBL/GenBank/DDBJ databases">
        <title>Sequencing the genomes of 1000 actinobacteria strains.</title>
        <authorList>
            <person name="Klenk H.-P."/>
        </authorList>
    </citation>
    <scope>NUCLEOTIDE SEQUENCE [LARGE SCALE GENOMIC DNA]</scope>
    <source>
        <strain evidence="4 5">DSM 18935</strain>
    </source>
</reference>
<feature type="transmembrane region" description="Helical" evidence="2">
    <location>
        <begin position="141"/>
        <end position="158"/>
    </location>
</feature>
<feature type="domain" description="Transglutaminase-like" evidence="3">
    <location>
        <begin position="467"/>
        <end position="537"/>
    </location>
</feature>
<feature type="transmembrane region" description="Helical" evidence="2">
    <location>
        <begin position="56"/>
        <end position="76"/>
    </location>
</feature>
<dbReference type="OrthoDB" id="9804023at2"/>
<protein>
    <submittedName>
        <fullName evidence="4">Uncharacterized protein DUF4129</fullName>
    </submittedName>
</protein>
<dbReference type="InterPro" id="IPR021878">
    <property type="entry name" value="TgpA_N"/>
</dbReference>
<dbReference type="PANTHER" id="PTHR42736:SF1">
    <property type="entry name" value="PROTEIN-GLUTAMINE GAMMA-GLUTAMYLTRANSFERASE"/>
    <property type="match status" value="1"/>
</dbReference>
<keyword evidence="2" id="KW-0472">Membrane</keyword>
<feature type="region of interest" description="Disordered" evidence="1">
    <location>
        <begin position="552"/>
        <end position="584"/>
    </location>
</feature>
<feature type="region of interest" description="Disordered" evidence="1">
    <location>
        <begin position="740"/>
        <end position="761"/>
    </location>
</feature>
<feature type="transmembrane region" description="Helical" evidence="2">
    <location>
        <begin position="116"/>
        <end position="134"/>
    </location>
</feature>
<evidence type="ECO:0000256" key="1">
    <source>
        <dbReference type="SAM" id="MobiDB-lite"/>
    </source>
</evidence>
<feature type="compositionally biased region" description="Low complexity" evidence="1">
    <location>
        <begin position="555"/>
        <end position="570"/>
    </location>
</feature>
<dbReference type="PANTHER" id="PTHR42736">
    <property type="entry name" value="PROTEIN-GLUTAMINE GAMMA-GLUTAMYLTRANSFERASE"/>
    <property type="match status" value="1"/>
</dbReference>
<dbReference type="Pfam" id="PF11992">
    <property type="entry name" value="TgpA_N"/>
    <property type="match status" value="1"/>
</dbReference>
<keyword evidence="5" id="KW-1185">Reference proteome</keyword>
<evidence type="ECO:0000259" key="3">
    <source>
        <dbReference type="SMART" id="SM00460"/>
    </source>
</evidence>
<feature type="transmembrane region" description="Helical" evidence="2">
    <location>
        <begin position="164"/>
        <end position="182"/>
    </location>
</feature>
<accession>A0A560WA07</accession>
<dbReference type="InterPro" id="IPR038765">
    <property type="entry name" value="Papain-like_cys_pep_sf"/>
</dbReference>
<sequence length="761" mass="80388">MTRSVPTAALAGLAVLAAALPLRTLFDGPGWFHHVVLAVAVVVVTGVLMRLLTRSALVLLLGQMLALGLTLALDFARATLVLLLPTPETARAAVALMEQSRETITGSAAPAPMNDGVAFSLALVIGMVAITADLAAATGDAPVAAGIPIGAVFAVSAANSTDPLHWAFFVLPAALWMTMVVAHSRAGVMRWVTMLAGRSGEDHEERVRRDHTRQGVGLAAMALALALFVPGVIPHLSPYAFGEGLRSGREGPAPGRGEISLSSEIDLRRSLEDPDPAPVIRYETDDPTPPPLRVGVAEDFANGRASIPQEATSSVPPGDLAALGVETSQEESWTTRFVENLVLAPQLPSPFATVAVRGDVESWTLDQNGVARAQSAGRTYEVDYVEPLDDTEAVLGLIGDGGPSPTTGEVDPQIADELRAVLDTIVDPGSSDLEAAQAIQSYLRGDEFSYDLDLQPGLPGEHPVSRFLRTKQGYCQQFAATMVHLAQAHGIPARFVVGFLPGTSDVDGGRVVRAADAHAWPELYFPGVGWLRFEPTPGGRAANVPGYSIQRAEVESSSTSTTSSTSSPSTEESDPDAAAQTSDERTGVAWARPLLVVLGIAVLLGVLPLTALVLRERSRRREVDPAERVEREWARLLTELADLGVEAPVGATPRQSGRHLMGHPGVSSANAERMGAIVGAVERARYAPPGAPVADIGHDVDRVVQRVRRGRSRSRRVQAALAPTSARAWWRELPGRGTSALARGAATARSAAGGRRRTRSR</sequence>
<name>A0A560WA07_9MICO</name>
<feature type="transmembrane region" description="Helical" evidence="2">
    <location>
        <begin position="590"/>
        <end position="614"/>
    </location>
</feature>
<keyword evidence="2" id="KW-0812">Transmembrane</keyword>
<dbReference type="Pfam" id="PF01841">
    <property type="entry name" value="Transglut_core"/>
    <property type="match status" value="1"/>
</dbReference>
<dbReference type="InterPro" id="IPR052901">
    <property type="entry name" value="Bact_TGase-like"/>
</dbReference>
<feature type="compositionally biased region" description="Low complexity" evidence="1">
    <location>
        <begin position="740"/>
        <end position="753"/>
    </location>
</feature>
<dbReference type="SUPFAM" id="SSF54001">
    <property type="entry name" value="Cysteine proteinases"/>
    <property type="match status" value="1"/>
</dbReference>